<dbReference type="Pfam" id="PF07715">
    <property type="entry name" value="Plug"/>
    <property type="match status" value="1"/>
</dbReference>
<feature type="region of interest" description="Disordered" evidence="10">
    <location>
        <begin position="73"/>
        <end position="92"/>
    </location>
</feature>
<feature type="domain" description="TonB-dependent receptor-like beta-barrel" evidence="12">
    <location>
        <begin position="243"/>
        <end position="663"/>
    </location>
</feature>
<dbReference type="AlphaFoldDB" id="A0A1C4BCF5"/>
<evidence type="ECO:0000256" key="2">
    <source>
        <dbReference type="ARBA" id="ARBA00022448"/>
    </source>
</evidence>
<dbReference type="GO" id="GO:0009279">
    <property type="term" value="C:cell outer membrane"/>
    <property type="evidence" value="ECO:0007669"/>
    <property type="project" value="UniProtKB-SubCell"/>
</dbReference>
<evidence type="ECO:0000256" key="1">
    <source>
        <dbReference type="ARBA" id="ARBA00004571"/>
    </source>
</evidence>
<feature type="domain" description="TonB-dependent receptor plug" evidence="13">
    <location>
        <begin position="43"/>
        <end position="146"/>
    </location>
</feature>
<keyword evidence="5 9" id="KW-0798">TonB box</keyword>
<feature type="chain" id="PRO_5008689250" evidence="11">
    <location>
        <begin position="21"/>
        <end position="699"/>
    </location>
</feature>
<evidence type="ECO:0000256" key="3">
    <source>
        <dbReference type="ARBA" id="ARBA00022452"/>
    </source>
</evidence>
<keyword evidence="4 8" id="KW-0812">Transmembrane</keyword>
<evidence type="ECO:0000259" key="13">
    <source>
        <dbReference type="Pfam" id="PF07715"/>
    </source>
</evidence>
<dbReference type="PANTHER" id="PTHR30069">
    <property type="entry name" value="TONB-DEPENDENT OUTER MEMBRANE RECEPTOR"/>
    <property type="match status" value="1"/>
</dbReference>
<evidence type="ECO:0000256" key="10">
    <source>
        <dbReference type="SAM" id="MobiDB-lite"/>
    </source>
</evidence>
<comment type="similarity">
    <text evidence="8 9">Belongs to the TonB-dependent receptor family.</text>
</comment>
<dbReference type="Gene3D" id="2.170.130.10">
    <property type="entry name" value="TonB-dependent receptor, plug domain"/>
    <property type="match status" value="1"/>
</dbReference>
<evidence type="ECO:0000256" key="7">
    <source>
        <dbReference type="ARBA" id="ARBA00023237"/>
    </source>
</evidence>
<dbReference type="EMBL" id="FMAY01000004">
    <property type="protein sequence ID" value="SCC04621.1"/>
    <property type="molecule type" value="Genomic_DNA"/>
</dbReference>
<dbReference type="SUPFAM" id="SSF56935">
    <property type="entry name" value="Porins"/>
    <property type="match status" value="1"/>
</dbReference>
<keyword evidence="11" id="KW-0732">Signal</keyword>
<evidence type="ECO:0000256" key="4">
    <source>
        <dbReference type="ARBA" id="ARBA00022692"/>
    </source>
</evidence>
<accession>A0A1C4BCF5</accession>
<dbReference type="PROSITE" id="PS52016">
    <property type="entry name" value="TONB_DEPENDENT_REC_3"/>
    <property type="match status" value="1"/>
</dbReference>
<dbReference type="Gene3D" id="2.40.170.20">
    <property type="entry name" value="TonB-dependent receptor, beta-barrel domain"/>
    <property type="match status" value="1"/>
</dbReference>
<proteinExistence type="inferred from homology"/>
<dbReference type="InterPro" id="IPR000531">
    <property type="entry name" value="Beta-barrel_TonB"/>
</dbReference>
<evidence type="ECO:0000256" key="9">
    <source>
        <dbReference type="RuleBase" id="RU003357"/>
    </source>
</evidence>
<feature type="signal peptide" evidence="11">
    <location>
        <begin position="1"/>
        <end position="20"/>
    </location>
</feature>
<dbReference type="Proteomes" id="UP000198975">
    <property type="component" value="Unassembled WGS sequence"/>
</dbReference>
<dbReference type="InterPro" id="IPR039426">
    <property type="entry name" value="TonB-dep_rcpt-like"/>
</dbReference>
<keyword evidence="2 8" id="KW-0813">Transport</keyword>
<dbReference type="CDD" id="cd01347">
    <property type="entry name" value="ligand_gated_channel"/>
    <property type="match status" value="1"/>
</dbReference>
<dbReference type="InterPro" id="IPR012910">
    <property type="entry name" value="Plug_dom"/>
</dbReference>
<keyword evidence="3 8" id="KW-1134">Transmembrane beta strand</keyword>
<dbReference type="Pfam" id="PF00593">
    <property type="entry name" value="TonB_dep_Rec_b-barrel"/>
    <property type="match status" value="1"/>
</dbReference>
<dbReference type="InterPro" id="IPR036942">
    <property type="entry name" value="Beta-barrel_TonB_sf"/>
</dbReference>
<gene>
    <name evidence="14" type="ORF">GA0061071_104331</name>
</gene>
<dbReference type="GO" id="GO:0044718">
    <property type="term" value="P:siderophore transmembrane transport"/>
    <property type="evidence" value="ECO:0007669"/>
    <property type="project" value="TreeGrafter"/>
</dbReference>
<dbReference type="RefSeq" id="WP_088237066.1">
    <property type="nucleotide sequence ID" value="NZ_FMAY01000004.1"/>
</dbReference>
<organism evidence="14 15">
    <name type="scientific">Kosakonia oryzendophytica</name>
    <dbReference type="NCBI Taxonomy" id="1005665"/>
    <lineage>
        <taxon>Bacteria</taxon>
        <taxon>Pseudomonadati</taxon>
        <taxon>Pseudomonadota</taxon>
        <taxon>Gammaproteobacteria</taxon>
        <taxon>Enterobacterales</taxon>
        <taxon>Enterobacteriaceae</taxon>
        <taxon>Kosakonia</taxon>
    </lineage>
</organism>
<keyword evidence="15" id="KW-1185">Reference proteome</keyword>
<keyword evidence="6 8" id="KW-0472">Membrane</keyword>
<evidence type="ECO:0000256" key="11">
    <source>
        <dbReference type="SAM" id="SignalP"/>
    </source>
</evidence>
<protein>
    <submittedName>
        <fullName evidence="14">Iron complex outermembrane recepter protein</fullName>
    </submittedName>
</protein>
<comment type="subcellular location">
    <subcellularLocation>
        <location evidence="1 8">Cell outer membrane</location>
        <topology evidence="1 8">Multi-pass membrane protein</topology>
    </subcellularLocation>
</comment>
<reference evidence="15" key="1">
    <citation type="submission" date="2016-08" db="EMBL/GenBank/DDBJ databases">
        <authorList>
            <person name="Varghese N."/>
            <person name="Submissions Spin"/>
        </authorList>
    </citation>
    <scope>NUCLEOTIDE SEQUENCE [LARGE SCALE GENOMIC DNA]</scope>
    <source>
        <strain evidence="15">REICA_082</strain>
    </source>
</reference>
<sequence length="699" mass="77259">MRFSPLYGVLSLLIAAPLYAQGGTGDNSDEMIVTATRTDGSRNDSPQVIKVITEQEIAQQRQVTSDTSQILSNLIPSFSPPRQKMSGSGETLRGRTPLVMIDGIPQSNPLRPTGREMHTIDASMIERIEVIKGANASNGVGATGGVINIITKRAKPGTVNQHVSVETTTPTAAFDRDTLSYKTNYSINGSEEYIDYVFALSYEDQGLFKDANHHAIGVDNTQGDLMDSRAWDLLAKVGYWLDNDQRVQLSLNRYRLKNKDNYVSVTGDREAGIVTTSVKGNPEGVAPHNDVWTVGTTYDNYNLAGMKLNVLAYYQRYEALFGATNSSSFQDPNIAPLGTLYDQTRAYTDKYGSKIALTKDDIWDDRIKATVGFDTLFDNSKQDLWGTGRTYVPEINYTDLSPFLQLEYSPVASVKLSGGVRYEYARLNIDSYQTVWANDRVTVEGGNPSFDKTLYNAGIVWTPVEPLSLFASYSEGFTVPDVGRVLRGIDTPGVKLDDYSGLQPIVTKNSEVGFRVQHAPFDFEASYYQSTSKLGSRVELLNDAFVARREKTEIDGVELSAGYTPNADHKFTVSWSHMRGRYDSDNNGSLDAKLDGLNIAPDRIIANWSANWNAELTTFLQANWALSKSFDDAAKDFSGYVLVDAAVGYKLPYGQLSLGVSNLLNKQYITYYSQSASVDEDRYFAGRGRTATLGYSLDF</sequence>
<dbReference type="PANTHER" id="PTHR30069:SF42">
    <property type="entry name" value="FERRIC AEROBACTIN RECEPTOR"/>
    <property type="match status" value="1"/>
</dbReference>
<dbReference type="GO" id="GO:0015344">
    <property type="term" value="F:siderophore uptake transmembrane transporter activity"/>
    <property type="evidence" value="ECO:0007669"/>
    <property type="project" value="TreeGrafter"/>
</dbReference>
<evidence type="ECO:0000259" key="12">
    <source>
        <dbReference type="Pfam" id="PF00593"/>
    </source>
</evidence>
<dbReference type="OrthoDB" id="8670144at2"/>
<evidence type="ECO:0000313" key="14">
    <source>
        <dbReference type="EMBL" id="SCC04621.1"/>
    </source>
</evidence>
<evidence type="ECO:0000256" key="5">
    <source>
        <dbReference type="ARBA" id="ARBA00023077"/>
    </source>
</evidence>
<evidence type="ECO:0000256" key="8">
    <source>
        <dbReference type="PROSITE-ProRule" id="PRU01360"/>
    </source>
</evidence>
<evidence type="ECO:0000256" key="6">
    <source>
        <dbReference type="ARBA" id="ARBA00023136"/>
    </source>
</evidence>
<dbReference type="InterPro" id="IPR037066">
    <property type="entry name" value="Plug_dom_sf"/>
</dbReference>
<evidence type="ECO:0000313" key="15">
    <source>
        <dbReference type="Proteomes" id="UP000198975"/>
    </source>
</evidence>
<name>A0A1C4BCF5_9ENTR</name>
<keyword evidence="7 8" id="KW-0998">Cell outer membrane</keyword>